<feature type="compositionally biased region" description="Basic residues" evidence="9">
    <location>
        <begin position="65"/>
        <end position="81"/>
    </location>
</feature>
<dbReference type="GO" id="GO:0005730">
    <property type="term" value="C:nucleolus"/>
    <property type="evidence" value="ECO:0007669"/>
    <property type="project" value="UniProtKB-SubCell"/>
</dbReference>
<evidence type="ECO:0000256" key="8">
    <source>
        <dbReference type="RuleBase" id="RU362137"/>
    </source>
</evidence>
<gene>
    <name evidence="8" type="primary">RRT14</name>
    <name evidence="10" type="ORF">KGF56_004595</name>
</gene>
<evidence type="ECO:0000256" key="6">
    <source>
        <dbReference type="ARBA" id="ARBA00023163"/>
    </source>
</evidence>
<feature type="region of interest" description="Disordered" evidence="9">
    <location>
        <begin position="22"/>
        <end position="85"/>
    </location>
</feature>
<dbReference type="AlphaFoldDB" id="A0AAI9STS6"/>
<name>A0AAI9STS6_9ASCO</name>
<protein>
    <recommendedName>
        <fullName evidence="4 8">Regulator of rDNA transcription 14</fullName>
    </recommendedName>
</protein>
<evidence type="ECO:0000256" key="4">
    <source>
        <dbReference type="ARBA" id="ARBA00014115"/>
    </source>
</evidence>
<comment type="caution">
    <text evidence="10">The sequence shown here is derived from an EMBL/GenBank/DDBJ whole genome shotgun (WGS) entry which is preliminary data.</text>
</comment>
<organism evidence="10 11">
    <name type="scientific">Candida oxycetoniae</name>
    <dbReference type="NCBI Taxonomy" id="497107"/>
    <lineage>
        <taxon>Eukaryota</taxon>
        <taxon>Fungi</taxon>
        <taxon>Dikarya</taxon>
        <taxon>Ascomycota</taxon>
        <taxon>Saccharomycotina</taxon>
        <taxon>Pichiomycetes</taxon>
        <taxon>Debaryomycetaceae</taxon>
        <taxon>Candida/Lodderomyces clade</taxon>
        <taxon>Candida</taxon>
    </lineage>
</organism>
<sequence>MPFISQSSKSQAESTISKMFSDLLPSSTKTNAKPKAKANSSSSSLSATQILSQQLQSQPNFTPKAIKKNRSTLKKQQKKKQKQDQRFQKFIKYNMIKSKSINNPDKLTVEEGNYLKKLTKRNINELQKLNTIDDFEINEEMNSVKQDLLKDLAPAKNKQRLRKKLLIANNSKGKNSDDFGDFIDFDAKVKKGWISVPGLTPGLAPIDYDEEDDST</sequence>
<keyword evidence="7 8" id="KW-0539">Nucleus</keyword>
<dbReference type="EMBL" id="JAHUZD010000143">
    <property type="protein sequence ID" value="KAI3402503.2"/>
    <property type="molecule type" value="Genomic_DNA"/>
</dbReference>
<evidence type="ECO:0000256" key="2">
    <source>
        <dbReference type="ARBA" id="ARBA00004604"/>
    </source>
</evidence>
<evidence type="ECO:0000313" key="11">
    <source>
        <dbReference type="Proteomes" id="UP001202479"/>
    </source>
</evidence>
<reference evidence="10" key="1">
    <citation type="journal article" date="2022" name="DNA Res.">
        <title>Genome analysis of five recently described species of the CUG-Ser clade uncovers Candida theae as a new hybrid lineage with pathogenic potential in the Candida parapsilosis species complex.</title>
        <authorList>
            <person name="Mixao V."/>
            <person name="Del Olmo V."/>
            <person name="Hegedusova E."/>
            <person name="Saus E."/>
            <person name="Pryszcz L."/>
            <person name="Cillingova A."/>
            <person name="Nosek J."/>
            <person name="Gabaldon T."/>
        </authorList>
    </citation>
    <scope>NUCLEOTIDE SEQUENCE</scope>
    <source>
        <strain evidence="10">CBS 10844</strain>
    </source>
</reference>
<dbReference type="InterPro" id="IPR031404">
    <property type="entry name" value="Rrt14"/>
</dbReference>
<evidence type="ECO:0000256" key="5">
    <source>
        <dbReference type="ARBA" id="ARBA00023015"/>
    </source>
</evidence>
<evidence type="ECO:0000256" key="1">
    <source>
        <dbReference type="ARBA" id="ARBA00002711"/>
    </source>
</evidence>
<evidence type="ECO:0000256" key="3">
    <source>
        <dbReference type="ARBA" id="ARBA00007142"/>
    </source>
</evidence>
<accession>A0AAI9STS6</accession>
<dbReference type="Pfam" id="PF17075">
    <property type="entry name" value="RRT14"/>
    <property type="match status" value="1"/>
</dbReference>
<keyword evidence="11" id="KW-1185">Reference proteome</keyword>
<comment type="similarity">
    <text evidence="3 8">Belongs to the RRT14 family.</text>
</comment>
<feature type="compositionally biased region" description="Low complexity" evidence="9">
    <location>
        <begin position="26"/>
        <end position="60"/>
    </location>
</feature>
<evidence type="ECO:0000256" key="7">
    <source>
        <dbReference type="ARBA" id="ARBA00023242"/>
    </source>
</evidence>
<keyword evidence="6 8" id="KW-0804">Transcription</keyword>
<comment type="subcellular location">
    <subcellularLocation>
        <location evidence="2 8">Nucleus</location>
        <location evidence="2 8">Nucleolus</location>
    </subcellularLocation>
</comment>
<evidence type="ECO:0000256" key="9">
    <source>
        <dbReference type="SAM" id="MobiDB-lite"/>
    </source>
</evidence>
<dbReference type="Proteomes" id="UP001202479">
    <property type="component" value="Unassembled WGS sequence"/>
</dbReference>
<evidence type="ECO:0000313" key="10">
    <source>
        <dbReference type="EMBL" id="KAI3402503.2"/>
    </source>
</evidence>
<proteinExistence type="inferred from homology"/>
<keyword evidence="5 8" id="KW-0805">Transcription regulation</keyword>
<comment type="function">
    <text evidence="1 8">Involved in ribosome biogenesis, probably through modulation of rDNA transcription.</text>
</comment>